<dbReference type="KEGG" id="tact:SG35_008445"/>
<evidence type="ECO:0000313" key="3">
    <source>
        <dbReference type="Proteomes" id="UP000032568"/>
    </source>
</evidence>
<sequence length="178" mass="19034">MLTTQLGASLTIAPKISGQEPPPVAHLTEEEKSASGRADTSANKPGRPASTPVTLKTDTVTLSDEGKAAQANAANKEQTKESEELSNEALHKLSSGEAHNEEISEQDEVDTSVIDALIAKLEERILEVEQQIKELTGRGDEASVEQLKTLSEQLVMLNGQLLALYKEKEEMSKGGANA</sequence>
<feature type="region of interest" description="Disordered" evidence="1">
    <location>
        <begin position="1"/>
        <end position="108"/>
    </location>
</feature>
<proteinExistence type="predicted"/>
<gene>
    <name evidence="2" type="ORF">SG35_008445</name>
</gene>
<accession>A0AAE9YW39</accession>
<keyword evidence="3" id="KW-1185">Reference proteome</keyword>
<dbReference type="RefSeq" id="WP_044830810.1">
    <property type="nucleotide sequence ID" value="NZ_CP059735.1"/>
</dbReference>
<dbReference type="Proteomes" id="UP000032568">
    <property type="component" value="Chromosome"/>
</dbReference>
<protein>
    <submittedName>
        <fullName evidence="2">Uncharacterized protein</fullName>
    </submittedName>
</protein>
<feature type="compositionally biased region" description="Polar residues" evidence="1">
    <location>
        <begin position="51"/>
        <end position="62"/>
    </location>
</feature>
<evidence type="ECO:0000256" key="1">
    <source>
        <dbReference type="SAM" id="MobiDB-lite"/>
    </source>
</evidence>
<name>A0AAE9YW39_9GAMM</name>
<evidence type="ECO:0000313" key="2">
    <source>
        <dbReference type="EMBL" id="WDE00647.1"/>
    </source>
</evidence>
<dbReference type="EMBL" id="CP059735">
    <property type="protein sequence ID" value="WDE00647.1"/>
    <property type="molecule type" value="Genomic_DNA"/>
</dbReference>
<dbReference type="AlphaFoldDB" id="A0AAE9YW39"/>
<organism evidence="2 3">
    <name type="scientific">Thalassomonas actiniarum</name>
    <dbReference type="NCBI Taxonomy" id="485447"/>
    <lineage>
        <taxon>Bacteria</taxon>
        <taxon>Pseudomonadati</taxon>
        <taxon>Pseudomonadota</taxon>
        <taxon>Gammaproteobacteria</taxon>
        <taxon>Alteromonadales</taxon>
        <taxon>Colwelliaceae</taxon>
        <taxon>Thalassomonas</taxon>
    </lineage>
</organism>
<reference evidence="2 3" key="1">
    <citation type="journal article" date="2015" name="Genome Announc.">
        <title>Draft Genome Sequences of Marine Isolates of Thalassomonas viridans and Thalassomonas actiniarum.</title>
        <authorList>
            <person name="Olonade I."/>
            <person name="van Zyl L.J."/>
            <person name="Trindade M."/>
        </authorList>
    </citation>
    <scope>NUCLEOTIDE SEQUENCE [LARGE SCALE GENOMIC DNA]</scope>
    <source>
        <strain evidence="2 3">A5K-106</strain>
    </source>
</reference>
<reference evidence="2 3" key="2">
    <citation type="journal article" date="2022" name="Mar. Drugs">
        <title>Bioassay-Guided Fractionation Leads to the Detection of Cholic Acid Generated by the Rare Thalassomonas sp.</title>
        <authorList>
            <person name="Pheiffer F."/>
            <person name="Schneider Y.K."/>
            <person name="Hansen E.H."/>
            <person name="Andersen J.H."/>
            <person name="Isaksson J."/>
            <person name="Busche T."/>
            <person name="R C."/>
            <person name="Kalinowski J."/>
            <person name="Zyl L.V."/>
            <person name="Trindade M."/>
        </authorList>
    </citation>
    <scope>NUCLEOTIDE SEQUENCE [LARGE SCALE GENOMIC DNA]</scope>
    <source>
        <strain evidence="2 3">A5K-106</strain>
    </source>
</reference>